<dbReference type="InterPro" id="IPR043128">
    <property type="entry name" value="Rev_trsase/Diguanyl_cyclase"/>
</dbReference>
<dbReference type="Proteomes" id="UP000295531">
    <property type="component" value="Unassembled WGS sequence"/>
</dbReference>
<evidence type="ECO:0000313" key="5">
    <source>
        <dbReference type="Proteomes" id="UP000295531"/>
    </source>
</evidence>
<protein>
    <submittedName>
        <fullName evidence="4">Diguanylate cyclase (GGDEF)-like protein</fullName>
    </submittedName>
</protein>
<dbReference type="PROSITE" id="PS50887">
    <property type="entry name" value="GGDEF"/>
    <property type="match status" value="1"/>
</dbReference>
<dbReference type="InterPro" id="IPR001638">
    <property type="entry name" value="Solute-binding_3/MltF_N"/>
</dbReference>
<evidence type="ECO:0000313" key="4">
    <source>
        <dbReference type="EMBL" id="TDP31268.1"/>
    </source>
</evidence>
<proteinExistence type="predicted"/>
<keyword evidence="2" id="KW-0732">Signal</keyword>
<dbReference type="RefSeq" id="WP_243734553.1">
    <property type="nucleotide sequence ID" value="NZ_SNXI01000013.1"/>
</dbReference>
<dbReference type="CDD" id="cd01949">
    <property type="entry name" value="GGDEF"/>
    <property type="match status" value="1"/>
</dbReference>
<feature type="chain" id="PRO_5020180782" evidence="2">
    <location>
        <begin position="23"/>
        <end position="473"/>
    </location>
</feature>
<dbReference type="SMART" id="SM00267">
    <property type="entry name" value="GGDEF"/>
    <property type="match status" value="1"/>
</dbReference>
<dbReference type="CDD" id="cd01007">
    <property type="entry name" value="PBP2_BvgS_HisK_like"/>
    <property type="match status" value="1"/>
</dbReference>
<dbReference type="NCBIfam" id="TIGR00254">
    <property type="entry name" value="GGDEF"/>
    <property type="match status" value="1"/>
</dbReference>
<dbReference type="SMART" id="SM00062">
    <property type="entry name" value="PBPb"/>
    <property type="match status" value="1"/>
</dbReference>
<dbReference type="PANTHER" id="PTHR46663:SF2">
    <property type="entry name" value="GGDEF DOMAIN-CONTAINING PROTEIN"/>
    <property type="match status" value="1"/>
</dbReference>
<gene>
    <name evidence="4" type="ORF">DEU29_11339</name>
</gene>
<dbReference type="PANTHER" id="PTHR46663">
    <property type="entry name" value="DIGUANYLATE CYCLASE DGCT-RELATED"/>
    <property type="match status" value="1"/>
</dbReference>
<dbReference type="InterPro" id="IPR052163">
    <property type="entry name" value="DGC-Regulatory_Protein"/>
</dbReference>
<dbReference type="FunFam" id="3.30.70.270:FF:000001">
    <property type="entry name" value="Diguanylate cyclase domain protein"/>
    <property type="match status" value="1"/>
</dbReference>
<feature type="domain" description="GGDEF" evidence="3">
    <location>
        <begin position="341"/>
        <end position="473"/>
    </location>
</feature>
<feature type="signal peptide" evidence="2">
    <location>
        <begin position="1"/>
        <end position="22"/>
    </location>
</feature>
<keyword evidence="5" id="KW-1185">Reference proteome</keyword>
<dbReference type="Pfam" id="PF00990">
    <property type="entry name" value="GGDEF"/>
    <property type="match status" value="1"/>
</dbReference>
<organism evidence="4 5">
    <name type="scientific">Idiomarina aquatica</name>
    <dbReference type="NCBI Taxonomy" id="1327752"/>
    <lineage>
        <taxon>Bacteria</taxon>
        <taxon>Pseudomonadati</taxon>
        <taxon>Pseudomonadota</taxon>
        <taxon>Gammaproteobacteria</taxon>
        <taxon>Alteromonadales</taxon>
        <taxon>Idiomarinaceae</taxon>
        <taxon>Idiomarina</taxon>
    </lineage>
</organism>
<name>A0A4R6P0T1_9GAMM</name>
<sequence length="473" mass="53100">MKHQWRSLLAFMLLLLGLSAHAANETNDWLVEHPEIRVGVPDDLKPLISFEQGTAVGFDVDMLTTITQGVPMDFIWVPCGSWSACLTALQQRDIDVLPSMSFSTDRAAYTSFTQRYWTMPWAALSIHDVGEQVARELKAEQLRGQRIGVTQGYSVIPMLQHIRQTEVLEFKTLPQGIDALTRDAIDVYIDSLPVLVDELQQRPLANADLSVLSGAPGEDLFFGVRSDYQPLVVIFNRGIEKLTDLERQRIRRKWYGYELQQGWTDQELLSLGLKLGSVVVVLIAGVAYWNSRLRREVKLRKSAERRIRYVATHDELTGLPNRNLLSDRLEQAILQHQRDNKAFSIMFLDLDGFKAINDDFGHEYGDEILIHAAQRLTGLLRKSDTVCRYGGDEFVVVLPSTNNTNAALAVARKLVVHIARPYKIKGESLDVSVSVGVAMFPQHGTDEQTLLRSADKAMYAAKAAGKNDVRLAG</sequence>
<dbReference type="Pfam" id="PF00497">
    <property type="entry name" value="SBP_bac_3"/>
    <property type="match status" value="1"/>
</dbReference>
<dbReference type="SUPFAM" id="SSF55073">
    <property type="entry name" value="Nucleotide cyclase"/>
    <property type="match status" value="1"/>
</dbReference>
<accession>A0A4R6P0T1</accession>
<reference evidence="4 5" key="1">
    <citation type="submission" date="2019-03" db="EMBL/GenBank/DDBJ databases">
        <title>Freshwater and sediment microbial communities from various areas in North America, analyzing microbe dynamics in response to fracking.</title>
        <authorList>
            <person name="Lamendella R."/>
        </authorList>
    </citation>
    <scope>NUCLEOTIDE SEQUENCE [LARGE SCALE GENOMIC DNA]</scope>
    <source>
        <strain evidence="4 5">18_TX</strain>
    </source>
</reference>
<dbReference type="InterPro" id="IPR029787">
    <property type="entry name" value="Nucleotide_cyclase"/>
</dbReference>
<evidence type="ECO:0000259" key="3">
    <source>
        <dbReference type="PROSITE" id="PS50887"/>
    </source>
</evidence>
<dbReference type="EMBL" id="SNXI01000013">
    <property type="protein sequence ID" value="TDP31268.1"/>
    <property type="molecule type" value="Genomic_DNA"/>
</dbReference>
<evidence type="ECO:0000256" key="1">
    <source>
        <dbReference type="ARBA" id="ARBA00001946"/>
    </source>
</evidence>
<comment type="caution">
    <text evidence="4">The sequence shown here is derived from an EMBL/GenBank/DDBJ whole genome shotgun (WGS) entry which is preliminary data.</text>
</comment>
<dbReference type="Gene3D" id="3.30.70.270">
    <property type="match status" value="1"/>
</dbReference>
<comment type="cofactor">
    <cofactor evidence="1">
        <name>Mg(2+)</name>
        <dbReference type="ChEBI" id="CHEBI:18420"/>
    </cofactor>
</comment>
<dbReference type="AlphaFoldDB" id="A0A4R6P0T1"/>
<evidence type="ECO:0000256" key="2">
    <source>
        <dbReference type="SAM" id="SignalP"/>
    </source>
</evidence>
<dbReference type="Gene3D" id="3.40.190.10">
    <property type="entry name" value="Periplasmic binding protein-like II"/>
    <property type="match status" value="2"/>
</dbReference>
<dbReference type="GO" id="GO:0003824">
    <property type="term" value="F:catalytic activity"/>
    <property type="evidence" value="ECO:0007669"/>
    <property type="project" value="UniProtKB-ARBA"/>
</dbReference>
<dbReference type="SUPFAM" id="SSF53850">
    <property type="entry name" value="Periplasmic binding protein-like II"/>
    <property type="match status" value="1"/>
</dbReference>
<dbReference type="InterPro" id="IPR000160">
    <property type="entry name" value="GGDEF_dom"/>
</dbReference>